<feature type="signal peptide" evidence="1">
    <location>
        <begin position="1"/>
        <end position="28"/>
    </location>
</feature>
<gene>
    <name evidence="3" type="ORF">LFAB_16635</name>
</gene>
<comment type="caution">
    <text evidence="3">The sequence shown here is derived from an EMBL/GenBank/DDBJ whole genome shotgun (WGS) entry which is preliminary data.</text>
</comment>
<dbReference type="HOGENOM" id="CLU_541624_0_0_9"/>
<proteinExistence type="predicted"/>
<accession>W6T3X0</accession>
<name>W6T3X0_9LACO</name>
<dbReference type="Pfam" id="PF17936">
    <property type="entry name" value="Big_6"/>
    <property type="match status" value="1"/>
</dbReference>
<evidence type="ECO:0000256" key="1">
    <source>
        <dbReference type="SAM" id="SignalP"/>
    </source>
</evidence>
<protein>
    <recommendedName>
        <fullName evidence="2">Bacterial Ig domain-containing protein</fullName>
    </recommendedName>
</protein>
<dbReference type="PATRIC" id="fig|1400520.3.peg.3270"/>
<dbReference type="OrthoDB" id="2255232at2"/>
<evidence type="ECO:0000313" key="3">
    <source>
        <dbReference type="EMBL" id="ETY72592.1"/>
    </source>
</evidence>
<keyword evidence="1" id="KW-0732">Signal</keyword>
<dbReference type="RefSeq" id="WP_033614857.1">
    <property type="nucleotide sequence ID" value="NZ_KK036540.1"/>
</dbReference>
<dbReference type="Proteomes" id="UP000019247">
    <property type="component" value="Unassembled WGS sequence"/>
</dbReference>
<feature type="domain" description="Bacterial Ig" evidence="2">
    <location>
        <begin position="194"/>
        <end position="273"/>
    </location>
</feature>
<dbReference type="InterPro" id="IPR013783">
    <property type="entry name" value="Ig-like_fold"/>
</dbReference>
<dbReference type="Gene3D" id="2.60.40.10">
    <property type="entry name" value="Immunoglobulins"/>
    <property type="match status" value="1"/>
</dbReference>
<reference evidence="3 4" key="1">
    <citation type="journal article" date="2014" name="Genome Announc.">
        <title>Genome Sequence of Lactobacillus fabifermentans Strain T30PCM01, Isolated from Fermenting Grape Marc.</title>
        <authorList>
            <person name="Treu L."/>
            <person name="Vendramin V."/>
            <person name="Bovo B."/>
            <person name="Giacomini A."/>
            <person name="Corich V."/>
            <person name="Campanaro S."/>
        </authorList>
    </citation>
    <scope>NUCLEOTIDE SEQUENCE [LARGE SCALE GENOMIC DNA]</scope>
    <source>
        <strain evidence="3 4">T30PCM01</strain>
    </source>
</reference>
<feature type="chain" id="PRO_5004881069" description="Bacterial Ig domain-containing protein" evidence="1">
    <location>
        <begin position="29"/>
        <end position="525"/>
    </location>
</feature>
<dbReference type="eggNOG" id="ENOG5033N2V">
    <property type="taxonomic scope" value="Bacteria"/>
</dbReference>
<organism evidence="3 4">
    <name type="scientific">Lactiplantibacillus fabifermentans T30PCM01</name>
    <dbReference type="NCBI Taxonomy" id="1400520"/>
    <lineage>
        <taxon>Bacteria</taxon>
        <taxon>Bacillati</taxon>
        <taxon>Bacillota</taxon>
        <taxon>Bacilli</taxon>
        <taxon>Lactobacillales</taxon>
        <taxon>Lactobacillaceae</taxon>
        <taxon>Lactiplantibacillus</taxon>
    </lineage>
</organism>
<dbReference type="AlphaFoldDB" id="W6T3X0"/>
<evidence type="ECO:0000259" key="2">
    <source>
        <dbReference type="Pfam" id="PF17936"/>
    </source>
</evidence>
<dbReference type="STRING" id="1400520.LFAB_16635"/>
<sequence>MKNWRRRLVVSLIILLGLVSWDTVSAQAAASGTTGSASYTNTSGTRLIGFTGYTLSNYIQFSAVSANNVENNRVTKYTTEIYATVDSSYKVLNTSNFTFSKAYLDVFDPNGKSLLTGTPTYATVSGSKVTFPTTKQTLKVDLSKLGTKALQLPIYVGVSFTPTVTNTDGSAMWFAYGFGKFSGDATVQNALADVTIDQVNASDQQLTGTAEPNSTVSVTLTVDGADQTFTAVTGADGKYTIALGKPLTQLGNPSNVTVTESNDMGDTKSATASVNQSYPVLSATNSTLTLTPDDLTDLTNASDATVIAWIVKQAGIVAKDSTTNAIDSDATFNSTTSGLADKLAALADGASLSVPIGATSNGTAAPTPLTITITKDNGTLKFTSVSDTLDYGSLQVPSKTTLFAPASAVAVTIADTRAAGSPWTVTATASVLTANDGSQKQLNGQLMYVDSTGAAQSLTSAVPVASGTRSKGVNSVNVTNDWATQSNTAAKTGIYLQAQPNIYTGANGTTYKGTVDWSLEDTPQQ</sequence>
<evidence type="ECO:0000313" key="4">
    <source>
        <dbReference type="Proteomes" id="UP000019247"/>
    </source>
</evidence>
<dbReference type="InterPro" id="IPR041498">
    <property type="entry name" value="Big_6"/>
</dbReference>
<dbReference type="EMBL" id="AWWK01000094">
    <property type="protein sequence ID" value="ETY72592.1"/>
    <property type="molecule type" value="Genomic_DNA"/>
</dbReference>